<dbReference type="Proteomes" id="UP000094714">
    <property type="component" value="Chromosome"/>
</dbReference>
<sequence>MIEDNEINGQPLCPEGNKKMELMTQEQIRAQLAVSKQQGSLVEVHDFDEAGETFDVGFVLAVDELFVLLLGIDWDGKINGLTAVRLASIHRVRSQTDYLTTVSLKCKVAQENGYFDLWHLQDFLHDHDYQGKNILRTLLTDSYQNDLPLVIGTKKYKGGDDFTGVISDLGTIKLTLHYFNSHDLSSLWEYEILLAQIDYVRVRGTQTATARKVLDQVFHQE</sequence>
<reference evidence="1 2" key="1">
    <citation type="submission" date="2016-09" db="EMBL/GenBank/DDBJ databases">
        <title>Genome Sequence of the Lactobacillus fermentum strain NCC2970 (CNCM I-5068).</title>
        <authorList>
            <person name="Barretto C."/>
            <person name="Ngom-Bru C."/>
            <person name="Genevaz A."/>
            <person name="Fournier C."/>
            <person name="Moine D."/>
            <person name="Kassam M."/>
            <person name="Iltis A."/>
            <person name="Sagory-Zalkind P."/>
            <person name="Faucherand G."/>
            <person name="Descombes P."/>
            <person name="Duboux S."/>
        </authorList>
    </citation>
    <scope>NUCLEOTIDE SEQUENCE [LARGE SCALE GENOMIC DNA]</scope>
    <source>
        <strain evidence="1 2">NCC2970</strain>
    </source>
</reference>
<dbReference type="EMBL" id="CP017151">
    <property type="protein sequence ID" value="AOR73831.1"/>
    <property type="molecule type" value="Genomic_DNA"/>
</dbReference>
<dbReference type="AlphaFoldDB" id="A0A1D7ZVG0"/>
<name>A0A1D7ZVG0_LIMFE</name>
<protein>
    <submittedName>
        <fullName evidence="1">Uncharacterized protein</fullName>
    </submittedName>
</protein>
<gene>
    <name evidence="1" type="ORF">LACFE_CDS0357</name>
</gene>
<organism evidence="1 2">
    <name type="scientific">Limosilactobacillus fermentum</name>
    <name type="common">Lactobacillus fermentum</name>
    <dbReference type="NCBI Taxonomy" id="1613"/>
    <lineage>
        <taxon>Bacteria</taxon>
        <taxon>Bacillati</taxon>
        <taxon>Bacillota</taxon>
        <taxon>Bacilli</taxon>
        <taxon>Lactobacillales</taxon>
        <taxon>Lactobacillaceae</taxon>
        <taxon>Limosilactobacillus</taxon>
    </lineage>
</organism>
<evidence type="ECO:0000313" key="1">
    <source>
        <dbReference type="EMBL" id="AOR73831.1"/>
    </source>
</evidence>
<accession>A0A1D7ZVG0</accession>
<proteinExistence type="predicted"/>
<dbReference type="PATRIC" id="fig|1613.112.peg.378"/>
<evidence type="ECO:0000313" key="2">
    <source>
        <dbReference type="Proteomes" id="UP000094714"/>
    </source>
</evidence>